<organism evidence="5 6">
    <name type="scientific">Kushneria aurantia</name>
    <dbReference type="NCBI Taxonomy" id="504092"/>
    <lineage>
        <taxon>Bacteria</taxon>
        <taxon>Pseudomonadati</taxon>
        <taxon>Pseudomonadota</taxon>
        <taxon>Gammaproteobacteria</taxon>
        <taxon>Oceanospirillales</taxon>
        <taxon>Halomonadaceae</taxon>
        <taxon>Kushneria</taxon>
    </lineage>
</organism>
<keyword evidence="2" id="KW-0479">Metal-binding</keyword>
<protein>
    <submittedName>
        <fullName evidence="5">GFA family protein</fullName>
    </submittedName>
</protein>
<sequence>MIREIGGVAIQTTHRASCHCGRVWLELDLPRGIVRPGHCNCSICRRKGTLTGSVPLVGLRVIRDDDALKRYRFNNGAEEHYFCAHCGIHTHHHTACDPEHYSFNIGCLDGIDPFMLEADIEPNAGAGLCRGAG</sequence>
<evidence type="ECO:0000256" key="3">
    <source>
        <dbReference type="ARBA" id="ARBA00022833"/>
    </source>
</evidence>
<reference evidence="5 6" key="1">
    <citation type="submission" date="2024-09" db="EMBL/GenBank/DDBJ databases">
        <authorList>
            <person name="Sun Q."/>
            <person name="Mori K."/>
        </authorList>
    </citation>
    <scope>NUCLEOTIDE SEQUENCE [LARGE SCALE GENOMIC DNA]</scope>
    <source>
        <strain evidence="5 6">CCM 7415</strain>
    </source>
</reference>
<name>A0ABV6G192_9GAMM</name>
<evidence type="ECO:0000256" key="1">
    <source>
        <dbReference type="ARBA" id="ARBA00005495"/>
    </source>
</evidence>
<dbReference type="PANTHER" id="PTHR28620">
    <property type="entry name" value="CENTROMERE PROTEIN V"/>
    <property type="match status" value="1"/>
</dbReference>
<feature type="domain" description="CENP-V/GFA" evidence="4">
    <location>
        <begin position="14"/>
        <end position="124"/>
    </location>
</feature>
<dbReference type="RefSeq" id="WP_019952678.1">
    <property type="nucleotide sequence ID" value="NZ_JBHLVX010000019.1"/>
</dbReference>
<evidence type="ECO:0000259" key="4">
    <source>
        <dbReference type="PROSITE" id="PS51891"/>
    </source>
</evidence>
<dbReference type="PROSITE" id="PS51891">
    <property type="entry name" value="CENP_V_GFA"/>
    <property type="match status" value="1"/>
</dbReference>
<proteinExistence type="inferred from homology"/>
<evidence type="ECO:0000313" key="5">
    <source>
        <dbReference type="EMBL" id="MFC0267428.1"/>
    </source>
</evidence>
<dbReference type="PANTHER" id="PTHR28620:SF1">
    <property type="entry name" value="CENP-V_GFA DOMAIN-CONTAINING PROTEIN"/>
    <property type="match status" value="1"/>
</dbReference>
<dbReference type="SUPFAM" id="SSF51316">
    <property type="entry name" value="Mss4-like"/>
    <property type="match status" value="1"/>
</dbReference>
<dbReference type="Pfam" id="PF04828">
    <property type="entry name" value="GFA"/>
    <property type="match status" value="1"/>
</dbReference>
<dbReference type="InterPro" id="IPR052355">
    <property type="entry name" value="CENP-V-like"/>
</dbReference>
<comment type="similarity">
    <text evidence="1">Belongs to the Gfa family.</text>
</comment>
<comment type="caution">
    <text evidence="5">The sequence shown here is derived from an EMBL/GenBank/DDBJ whole genome shotgun (WGS) entry which is preliminary data.</text>
</comment>
<dbReference type="InterPro" id="IPR006913">
    <property type="entry name" value="CENP-V/GFA"/>
</dbReference>
<keyword evidence="6" id="KW-1185">Reference proteome</keyword>
<gene>
    <name evidence="5" type="ORF">ACFFHW_05370</name>
</gene>
<keyword evidence="3" id="KW-0862">Zinc</keyword>
<evidence type="ECO:0000256" key="2">
    <source>
        <dbReference type="ARBA" id="ARBA00022723"/>
    </source>
</evidence>
<dbReference type="Gene3D" id="2.170.150.70">
    <property type="match status" value="1"/>
</dbReference>
<dbReference type="Proteomes" id="UP001589814">
    <property type="component" value="Unassembled WGS sequence"/>
</dbReference>
<accession>A0ABV6G192</accession>
<evidence type="ECO:0000313" key="6">
    <source>
        <dbReference type="Proteomes" id="UP001589814"/>
    </source>
</evidence>
<dbReference type="EMBL" id="JBHLVX010000019">
    <property type="protein sequence ID" value="MFC0267428.1"/>
    <property type="molecule type" value="Genomic_DNA"/>
</dbReference>
<dbReference type="InterPro" id="IPR011057">
    <property type="entry name" value="Mss4-like_sf"/>
</dbReference>